<dbReference type="AlphaFoldDB" id="A0A0R2DPH6"/>
<dbReference type="STRING" id="1423744.FC86_GL000808"/>
<evidence type="ECO:0000313" key="2">
    <source>
        <dbReference type="Proteomes" id="UP000051378"/>
    </source>
</evidence>
<accession>A0A0R2DPH6</accession>
<evidence type="ECO:0000313" key="1">
    <source>
        <dbReference type="EMBL" id="KRN03701.1"/>
    </source>
</evidence>
<comment type="caution">
    <text evidence="1">The sequence shown here is derived from an EMBL/GenBank/DDBJ whole genome shotgun (WGS) entry which is preliminary data.</text>
</comment>
<reference evidence="1 2" key="1">
    <citation type="journal article" date="2015" name="Genome Announc.">
        <title>Expanding the biotechnology potential of lactobacilli through comparative genomics of 213 strains and associated genera.</title>
        <authorList>
            <person name="Sun Z."/>
            <person name="Harris H.M."/>
            <person name="McCann A."/>
            <person name="Guo C."/>
            <person name="Argimon S."/>
            <person name="Zhang W."/>
            <person name="Yang X."/>
            <person name="Jeffery I.B."/>
            <person name="Cooney J.C."/>
            <person name="Kagawa T.F."/>
            <person name="Liu W."/>
            <person name="Song Y."/>
            <person name="Salvetti E."/>
            <person name="Wrobel A."/>
            <person name="Rasinkangas P."/>
            <person name="Parkhill J."/>
            <person name="Rea M.C."/>
            <person name="O'Sullivan O."/>
            <person name="Ritari J."/>
            <person name="Douillard F.P."/>
            <person name="Paul Ross R."/>
            <person name="Yang R."/>
            <person name="Briner A.E."/>
            <person name="Felis G.E."/>
            <person name="de Vos W.M."/>
            <person name="Barrangou R."/>
            <person name="Klaenhammer T.R."/>
            <person name="Caufield P.W."/>
            <person name="Cui Y."/>
            <person name="Zhang H."/>
            <person name="O'Toole P.W."/>
        </authorList>
    </citation>
    <scope>NUCLEOTIDE SEQUENCE [LARGE SCALE GENOMIC DNA]</scope>
    <source>
        <strain evidence="1 2">DSM 23037</strain>
    </source>
</reference>
<dbReference type="PATRIC" id="fig|1423744.4.peg.829"/>
<dbReference type="Proteomes" id="UP000051378">
    <property type="component" value="Unassembled WGS sequence"/>
</dbReference>
<dbReference type="EMBL" id="AYZL01000020">
    <property type="protein sequence ID" value="KRN03701.1"/>
    <property type="molecule type" value="Genomic_DNA"/>
</dbReference>
<name>A0A0R2DPH6_9LACO</name>
<sequence length="118" mass="13794">MGLSSKEELVMTKEFSIQLDEQTYEQVVQVAQSKKLSVSDYVRRLVVDHLPNPSFESRQIIGRVIQGVKLDEKNNLVEVSGIYYHYHLENPSQSELKHYDYQITNNDGNQLYLKQLYN</sequence>
<organism evidence="1 2">
    <name type="scientific">Holzapfeliella floricola DSM 23037 = JCM 16512</name>
    <dbReference type="NCBI Taxonomy" id="1423744"/>
    <lineage>
        <taxon>Bacteria</taxon>
        <taxon>Bacillati</taxon>
        <taxon>Bacillota</taxon>
        <taxon>Bacilli</taxon>
        <taxon>Lactobacillales</taxon>
        <taxon>Lactobacillaceae</taxon>
        <taxon>Holzapfeliella</taxon>
    </lineage>
</organism>
<keyword evidence="2" id="KW-1185">Reference proteome</keyword>
<proteinExistence type="predicted"/>
<gene>
    <name evidence="1" type="ORF">FC86_GL000808</name>
</gene>
<protein>
    <submittedName>
        <fullName evidence="1">Uncharacterized protein</fullName>
    </submittedName>
</protein>